<dbReference type="Pfam" id="PF02699">
    <property type="entry name" value="YajC"/>
    <property type="match status" value="1"/>
</dbReference>
<keyword evidence="10 11" id="KW-0472">Membrane</keyword>
<dbReference type="GO" id="GO:0015031">
    <property type="term" value="P:protein transport"/>
    <property type="evidence" value="ECO:0007669"/>
    <property type="project" value="UniProtKB-KW"/>
</dbReference>
<keyword evidence="5" id="KW-1003">Cell membrane</keyword>
<evidence type="ECO:0000256" key="10">
    <source>
        <dbReference type="ARBA" id="ARBA00023136"/>
    </source>
</evidence>
<keyword evidence="7" id="KW-0653">Protein transport</keyword>
<dbReference type="EMBL" id="JACHIA010000015">
    <property type="protein sequence ID" value="MBB6072421.1"/>
    <property type="molecule type" value="Genomic_DNA"/>
</dbReference>
<dbReference type="Proteomes" id="UP000582837">
    <property type="component" value="Unassembled WGS sequence"/>
</dbReference>
<dbReference type="PANTHER" id="PTHR33909:SF1">
    <property type="entry name" value="SEC TRANSLOCON ACCESSORY COMPLEX SUBUNIT YAJC"/>
    <property type="match status" value="1"/>
</dbReference>
<comment type="similarity">
    <text evidence="2">Belongs to the YajC family.</text>
</comment>
<comment type="caution">
    <text evidence="12">The sequence shown here is derived from an EMBL/GenBank/DDBJ whole genome shotgun (WGS) entry which is preliminary data.</text>
</comment>
<comment type="subcellular location">
    <subcellularLocation>
        <location evidence="1">Cell membrane</location>
        <topology evidence="1">Single-pass membrane protein</topology>
    </subcellularLocation>
</comment>
<evidence type="ECO:0000256" key="4">
    <source>
        <dbReference type="ARBA" id="ARBA00022448"/>
    </source>
</evidence>
<evidence type="ECO:0000256" key="2">
    <source>
        <dbReference type="ARBA" id="ARBA00006742"/>
    </source>
</evidence>
<dbReference type="SMART" id="SM01323">
    <property type="entry name" value="YajC"/>
    <property type="match status" value="1"/>
</dbReference>
<evidence type="ECO:0000256" key="6">
    <source>
        <dbReference type="ARBA" id="ARBA00022692"/>
    </source>
</evidence>
<evidence type="ECO:0000256" key="3">
    <source>
        <dbReference type="ARBA" id="ARBA00014962"/>
    </source>
</evidence>
<keyword evidence="4" id="KW-0813">Transport</keyword>
<evidence type="ECO:0000256" key="11">
    <source>
        <dbReference type="SAM" id="Phobius"/>
    </source>
</evidence>
<accession>A0A841H2U7</accession>
<evidence type="ECO:0000313" key="13">
    <source>
        <dbReference type="Proteomes" id="UP000582837"/>
    </source>
</evidence>
<dbReference type="GO" id="GO:0005886">
    <property type="term" value="C:plasma membrane"/>
    <property type="evidence" value="ECO:0007669"/>
    <property type="project" value="UniProtKB-SubCell"/>
</dbReference>
<keyword evidence="6 11" id="KW-0812">Transmembrane</keyword>
<organism evidence="12 13">
    <name type="scientific">Longimicrobium terrae</name>
    <dbReference type="NCBI Taxonomy" id="1639882"/>
    <lineage>
        <taxon>Bacteria</taxon>
        <taxon>Pseudomonadati</taxon>
        <taxon>Gemmatimonadota</taxon>
        <taxon>Longimicrobiia</taxon>
        <taxon>Longimicrobiales</taxon>
        <taxon>Longimicrobiaceae</taxon>
        <taxon>Longimicrobium</taxon>
    </lineage>
</organism>
<evidence type="ECO:0000313" key="12">
    <source>
        <dbReference type="EMBL" id="MBB6072421.1"/>
    </source>
</evidence>
<gene>
    <name evidence="12" type="ORF">HNQ61_004083</name>
</gene>
<proteinExistence type="inferred from homology"/>
<protein>
    <recommendedName>
        <fullName evidence="3">Sec translocon accessory complex subunit YajC</fullName>
    </recommendedName>
</protein>
<evidence type="ECO:0000256" key="1">
    <source>
        <dbReference type="ARBA" id="ARBA00004162"/>
    </source>
</evidence>
<keyword evidence="9" id="KW-0811">Translocation</keyword>
<name>A0A841H2U7_9BACT</name>
<dbReference type="PANTHER" id="PTHR33909">
    <property type="entry name" value="SEC TRANSLOCON ACCESSORY COMPLEX SUBUNIT YAJC"/>
    <property type="match status" value="1"/>
</dbReference>
<reference evidence="12 13" key="1">
    <citation type="submission" date="2020-08" db="EMBL/GenBank/DDBJ databases">
        <title>Genomic Encyclopedia of Type Strains, Phase IV (KMG-IV): sequencing the most valuable type-strain genomes for metagenomic binning, comparative biology and taxonomic classification.</title>
        <authorList>
            <person name="Goeker M."/>
        </authorList>
    </citation>
    <scope>NUCLEOTIDE SEQUENCE [LARGE SCALE GENOMIC DNA]</scope>
    <source>
        <strain evidence="12 13">DSM 29007</strain>
    </source>
</reference>
<evidence type="ECO:0000256" key="9">
    <source>
        <dbReference type="ARBA" id="ARBA00023010"/>
    </source>
</evidence>
<keyword evidence="8 11" id="KW-1133">Transmembrane helix</keyword>
<dbReference type="RefSeq" id="WP_170038361.1">
    <property type="nucleotide sequence ID" value="NZ_JABDTL010000002.1"/>
</dbReference>
<evidence type="ECO:0000256" key="5">
    <source>
        <dbReference type="ARBA" id="ARBA00022475"/>
    </source>
</evidence>
<dbReference type="AlphaFoldDB" id="A0A841H2U7"/>
<dbReference type="InterPro" id="IPR003849">
    <property type="entry name" value="Preprotein_translocase_YajC"/>
</dbReference>
<evidence type="ECO:0000256" key="7">
    <source>
        <dbReference type="ARBA" id="ARBA00022927"/>
    </source>
</evidence>
<sequence length="104" mass="11243">MEILLLLAQARPGGAASSFISALPILFILIIFWVMLVVPQRRQAKEHLAMVTSLQKGDQVVTAGGLIGEVVQIKEDQVQVRTGQAIVVVERAKISRRLAADAGK</sequence>
<dbReference type="PRINTS" id="PR01853">
    <property type="entry name" value="YAJCTRNLCASE"/>
</dbReference>
<dbReference type="NCBIfam" id="TIGR00739">
    <property type="entry name" value="yajC"/>
    <property type="match status" value="1"/>
</dbReference>
<feature type="transmembrane region" description="Helical" evidence="11">
    <location>
        <begin position="15"/>
        <end position="38"/>
    </location>
</feature>
<keyword evidence="13" id="KW-1185">Reference proteome</keyword>
<evidence type="ECO:0000256" key="8">
    <source>
        <dbReference type="ARBA" id="ARBA00022989"/>
    </source>
</evidence>